<reference evidence="2" key="1">
    <citation type="submission" date="2021-07" db="EMBL/GenBank/DDBJ databases">
        <authorList>
            <person name="Branca A.L. A."/>
        </authorList>
    </citation>
    <scope>NUCLEOTIDE SEQUENCE</scope>
</reference>
<feature type="region of interest" description="Disordered" evidence="1">
    <location>
        <begin position="577"/>
        <end position="599"/>
    </location>
</feature>
<gene>
    <name evidence="2" type="ORF">POLS_LOCUS4726</name>
</gene>
<evidence type="ECO:0000313" key="3">
    <source>
        <dbReference type="Proteomes" id="UP001153618"/>
    </source>
</evidence>
<protein>
    <recommendedName>
        <fullName evidence="4">Alpha-ketoglutarate-dependent sulfonate dioxygenase</fullName>
    </recommendedName>
</protein>
<dbReference type="PANTHER" id="PTHR34365:SF7">
    <property type="entry name" value="GLYCINE-RICH DOMAIN-CONTAINING PROTEIN 1"/>
    <property type="match status" value="1"/>
</dbReference>
<feature type="region of interest" description="Disordered" evidence="1">
    <location>
        <begin position="1"/>
        <end position="35"/>
    </location>
</feature>
<evidence type="ECO:0000256" key="1">
    <source>
        <dbReference type="SAM" id="MobiDB-lite"/>
    </source>
</evidence>
<evidence type="ECO:0000313" key="2">
    <source>
        <dbReference type="EMBL" id="CAG8102828.1"/>
    </source>
</evidence>
<feature type="compositionally biased region" description="Basic and acidic residues" evidence="1">
    <location>
        <begin position="1"/>
        <end position="14"/>
    </location>
</feature>
<dbReference type="AlphaFoldDB" id="A0A9W4HRE5"/>
<dbReference type="Proteomes" id="UP001153618">
    <property type="component" value="Unassembled WGS sequence"/>
</dbReference>
<dbReference type="PANTHER" id="PTHR34365">
    <property type="entry name" value="ENOLASE (DUF1399)"/>
    <property type="match status" value="1"/>
</dbReference>
<name>A0A9W4HRE5_PENOL</name>
<sequence>MAILTDKAESKETQRPQSQASDERPPSYSAEQAEQPPLELKLNLGSIPSSSATVTRDQCVAHLKFLAVLADLRDSISGEDGLFGIFDSEAERFPDSLNEARARIREKRWAVYVARAVHRYTTWWSVGLPRSRQMATIADLESAEYGDIVRCDTLVAWSQENLPPLDILMVWHSHSLNPRCFLEDCIRYGKMSTWRTGFPWKVIDSCINNQTMEYAVSEEAQQLFEGKLKFRWNNLDDQPAKDVQCPYCKKVNAVPWTEARFGESVDNAFRFGDGYADNNFEVQCKGCQHIIDHGRLKVAKFRKDLQATLHQNLPMPGSFTNLYGIPEGTTAGYNNPRFLAMMFPTRLVKAAGADLMSFTDGRVEWCRDMLQLRERLETKLSDRAIIFSANGGANRRFLKPIEKVHFRRMMSRYWDNLDPFALDLVGAVVRQGSFVEKMDQIDWLHSPAVFETMDRIIKKYEVFFQIMLDNPNSMAVPTLDVDLAWHTHQLSPPRYYNYSTSGTNSKANTITMFIDHDDKVDEEKLSDGFAWTSKMYRRATNGGIYSECTCWYCEATRTPDLYDRLIAVGSVSRARDAADQLHSRPDISSDPNKNPHISAHNAVRPASLYAPKTRAQTLQFLRLQSNHQKAARRAEKRGRARSGSKSSDRAPVADPYYMPYAYGFPIMVPYYAPYMADPCINSDMYACNPSCMNITVGAAGNCCAGTCSKFFLRVSRIIDWVLTFQKAVVQLQGAAEQDVVAVEGVVVQVVVAEEAVDVVSLDDGFTSAAY</sequence>
<proteinExistence type="predicted"/>
<evidence type="ECO:0008006" key="4">
    <source>
        <dbReference type="Google" id="ProtNLM"/>
    </source>
</evidence>
<feature type="compositionally biased region" description="Basic and acidic residues" evidence="1">
    <location>
        <begin position="577"/>
        <end position="587"/>
    </location>
</feature>
<organism evidence="2 3">
    <name type="scientific">Penicillium olsonii</name>
    <dbReference type="NCBI Taxonomy" id="99116"/>
    <lineage>
        <taxon>Eukaryota</taxon>
        <taxon>Fungi</taxon>
        <taxon>Dikarya</taxon>
        <taxon>Ascomycota</taxon>
        <taxon>Pezizomycotina</taxon>
        <taxon>Eurotiomycetes</taxon>
        <taxon>Eurotiomycetidae</taxon>
        <taxon>Eurotiales</taxon>
        <taxon>Aspergillaceae</taxon>
        <taxon>Penicillium</taxon>
    </lineage>
</organism>
<dbReference type="InterPro" id="IPR009836">
    <property type="entry name" value="GRDP-like"/>
</dbReference>
<dbReference type="Pfam" id="PF07173">
    <property type="entry name" value="GRDP-like"/>
    <property type="match status" value="1"/>
</dbReference>
<comment type="caution">
    <text evidence="2">The sequence shown here is derived from an EMBL/GenBank/DDBJ whole genome shotgun (WGS) entry which is preliminary data.</text>
</comment>
<accession>A0A9W4HRE5</accession>
<dbReference type="OrthoDB" id="2684236at2759"/>
<dbReference type="EMBL" id="CAJVOS010000024">
    <property type="protein sequence ID" value="CAG8102828.1"/>
    <property type="molecule type" value="Genomic_DNA"/>
</dbReference>
<keyword evidence="3" id="KW-1185">Reference proteome</keyword>